<protein>
    <submittedName>
        <fullName evidence="1">Uncharacterized protein</fullName>
    </submittedName>
</protein>
<sequence length="105" mass="12448">MFERNSLRLISKGKKTFYQAEELNTRGMVNQSRYALLFPNLKAAQDFDQLSRKCHMTIQNFFGSYHEITRTDFEVQKSNLTDQAEHEIYRGLLTVQEVRRKNQAK</sequence>
<evidence type="ECO:0000313" key="1">
    <source>
        <dbReference type="EMBL" id="GKS82050.1"/>
    </source>
</evidence>
<dbReference type="Proteomes" id="UP001055149">
    <property type="component" value="Unassembled WGS sequence"/>
</dbReference>
<evidence type="ECO:0000313" key="2">
    <source>
        <dbReference type="Proteomes" id="UP001055149"/>
    </source>
</evidence>
<organism evidence="1 2">
    <name type="scientific">Ligilactobacillus pabuli</name>
    <dbReference type="NCBI Taxonomy" id="2886039"/>
    <lineage>
        <taxon>Bacteria</taxon>
        <taxon>Bacillati</taxon>
        <taxon>Bacillota</taxon>
        <taxon>Bacilli</taxon>
        <taxon>Lactobacillales</taxon>
        <taxon>Lactobacillaceae</taxon>
        <taxon>Ligilactobacillus</taxon>
    </lineage>
</organism>
<proteinExistence type="predicted"/>
<comment type="caution">
    <text evidence="1">The sequence shown here is derived from an EMBL/GenBank/DDBJ whole genome shotgun (WGS) entry which is preliminary data.</text>
</comment>
<gene>
    <name evidence="1" type="ORF">LPAF129_17360</name>
</gene>
<keyword evidence="2" id="KW-1185">Reference proteome</keyword>
<reference evidence="1" key="1">
    <citation type="journal article" date="2022" name="Int. J. Syst. Evol. Microbiol.">
        <title>A novel species of lactic acid bacteria, Ligilactobacillus pabuli sp. nov., isolated from alfalfa silage.</title>
        <authorList>
            <person name="Tohno M."/>
            <person name="Tanizawa Y."/>
            <person name="Sawada H."/>
            <person name="Sakamoto M."/>
            <person name="Ohkuma M."/>
            <person name="Kobayashi H."/>
        </authorList>
    </citation>
    <scope>NUCLEOTIDE SEQUENCE</scope>
    <source>
        <strain evidence="1">AF129</strain>
    </source>
</reference>
<name>A0ABQ5JMY5_9LACO</name>
<accession>A0ABQ5JMY5</accession>
<dbReference type="RefSeq" id="WP_244056240.1">
    <property type="nucleotide sequence ID" value="NZ_BQXH01000018.1"/>
</dbReference>
<dbReference type="EMBL" id="BQXH01000018">
    <property type="protein sequence ID" value="GKS82050.1"/>
    <property type="molecule type" value="Genomic_DNA"/>
</dbReference>